<gene>
    <name evidence="2" type="ORF">SALWKB29_1719</name>
</gene>
<dbReference type="Gene3D" id="2.160.10.10">
    <property type="entry name" value="Hexapeptide repeat proteins"/>
    <property type="match status" value="1"/>
</dbReference>
<dbReference type="EMBL" id="JFZV01000009">
    <property type="protein sequence ID" value="KDN14229.1"/>
    <property type="molecule type" value="Genomic_DNA"/>
</dbReference>
<comment type="similarity">
    <text evidence="1">Belongs to the transferase hexapeptide repeat family.</text>
</comment>
<evidence type="ECO:0000313" key="3">
    <source>
        <dbReference type="Proteomes" id="UP000027170"/>
    </source>
</evidence>
<accession>A0A066TIK6</accession>
<dbReference type="SUPFAM" id="SSF51161">
    <property type="entry name" value="Trimeric LpxA-like enzymes"/>
    <property type="match status" value="1"/>
</dbReference>
<dbReference type="PIRSF" id="PIRSF000441">
    <property type="entry name" value="CysE"/>
    <property type="match status" value="1"/>
</dbReference>
<evidence type="ECO:0000256" key="1">
    <source>
        <dbReference type="PIRNR" id="PIRNR000441"/>
    </source>
</evidence>
<dbReference type="GO" id="GO:0005737">
    <property type="term" value="C:cytoplasm"/>
    <property type="evidence" value="ECO:0007669"/>
    <property type="project" value="InterPro"/>
</dbReference>
<keyword evidence="1 2" id="KW-0012">Acyltransferase</keyword>
<dbReference type="InterPro" id="IPR011004">
    <property type="entry name" value="Trimer_LpxA-like_sf"/>
</dbReference>
<organism evidence="2 3">
    <name type="scientific">Snodgrassella communis</name>
    <dbReference type="NCBI Taxonomy" id="2946699"/>
    <lineage>
        <taxon>Bacteria</taxon>
        <taxon>Pseudomonadati</taxon>
        <taxon>Pseudomonadota</taxon>
        <taxon>Betaproteobacteria</taxon>
        <taxon>Neisseriales</taxon>
        <taxon>Neisseriaceae</taxon>
        <taxon>Snodgrassella</taxon>
    </lineage>
</organism>
<comment type="caution">
    <text evidence="2">The sequence shown here is derived from an EMBL/GenBank/DDBJ whole genome shotgun (WGS) entry which is preliminary data.</text>
</comment>
<name>A0A066TIK6_9NEIS</name>
<dbReference type="OrthoDB" id="8612290at2"/>
<dbReference type="AlphaFoldDB" id="A0A066TIK6"/>
<proteinExistence type="inferred from homology"/>
<dbReference type="RefSeq" id="WP_037407934.1">
    <property type="nucleotide sequence ID" value="NZ_JFZV01000009.1"/>
</dbReference>
<dbReference type="PANTHER" id="PTHR42811">
    <property type="entry name" value="SERINE ACETYLTRANSFERASE"/>
    <property type="match status" value="1"/>
</dbReference>
<dbReference type="InterPro" id="IPR005881">
    <property type="entry name" value="Ser_O-AcTrfase"/>
</dbReference>
<dbReference type="GO" id="GO:0006535">
    <property type="term" value="P:cysteine biosynthetic process from serine"/>
    <property type="evidence" value="ECO:0007669"/>
    <property type="project" value="InterPro"/>
</dbReference>
<dbReference type="Proteomes" id="UP000027170">
    <property type="component" value="Unassembled WGS sequence"/>
</dbReference>
<reference evidence="2 3" key="1">
    <citation type="submission" date="2014-03" db="EMBL/GenBank/DDBJ databases">
        <title>The genomes of two eusocial bee gut symbionts.</title>
        <authorList>
            <person name="Kwong W.K."/>
            <person name="Engel P."/>
            <person name="Koch H."/>
            <person name="Moran N.A."/>
        </authorList>
    </citation>
    <scope>NUCLEOTIDE SEQUENCE [LARGE SCALE GENOMIC DNA]</scope>
    <source>
        <strain evidence="3">wkB29</strain>
    </source>
</reference>
<dbReference type="EC" id="2.3.1.30" evidence="1"/>
<protein>
    <recommendedName>
        <fullName evidence="1">Serine acetyltransferase</fullName>
        <ecNumber evidence="1">2.3.1.30</ecNumber>
    </recommendedName>
</protein>
<dbReference type="eggNOG" id="COG1045">
    <property type="taxonomic scope" value="Bacteria"/>
</dbReference>
<keyword evidence="1 2" id="KW-0808">Transferase</keyword>
<evidence type="ECO:0000313" key="2">
    <source>
        <dbReference type="EMBL" id="KDN14229.1"/>
    </source>
</evidence>
<comment type="catalytic activity">
    <reaction evidence="1">
        <text>L-serine + acetyl-CoA = O-acetyl-L-serine + CoA</text>
        <dbReference type="Rhea" id="RHEA:24560"/>
        <dbReference type="ChEBI" id="CHEBI:33384"/>
        <dbReference type="ChEBI" id="CHEBI:57287"/>
        <dbReference type="ChEBI" id="CHEBI:57288"/>
        <dbReference type="ChEBI" id="CHEBI:58340"/>
        <dbReference type="EC" id="2.3.1.30"/>
    </reaction>
</comment>
<keyword evidence="3" id="KW-1185">Reference proteome</keyword>
<dbReference type="InterPro" id="IPR001451">
    <property type="entry name" value="Hexapep"/>
</dbReference>
<dbReference type="GO" id="GO:0009001">
    <property type="term" value="F:serine O-acetyltransferase activity"/>
    <property type="evidence" value="ECO:0007669"/>
    <property type="project" value="UniProtKB-EC"/>
</dbReference>
<dbReference type="Pfam" id="PF00132">
    <property type="entry name" value="Hexapep"/>
    <property type="match status" value="1"/>
</dbReference>
<sequence length="183" mass="20215">MVIQLIKSDLFRYSGRTDWRAFIRHYFCNRGFRFSCWFRLASAAGIWRKLAYPMYVWQKRSSGIIISPRTSVGYGLYIGHGGPLIINSSARLGNNVNLSPYTIIGANNGAAAIIGDNVYIGPNCNLIENVCIGDNATIGAGSVITKNIPANATAAGNYAKVLNYQNPGRFIHNRWPPMNTHDT</sequence>